<dbReference type="OrthoDB" id="2101615at2759"/>
<sequence length="378" mass="41619">MDLRMFSGLDALNYSVNLSDDRELMDPPGDRKLSPAGFAVLSVMLGLIMTFGFLNNFVVLLLFCKFKKLRTPVNMLLLNISVSDMLVCMFGTTLSFASSIRGRWLLGPSGCNWYGFINSCFGIVSLISLVILSYDRYSTLTVYNKRGPDYRKPLLAVAATWLYSLFWTVPPLLGWSSYSTEGAGTSCSVSWTARTAQSHAYIICLFTFCLGLPVLVMIYCYGRLLWAVKQVGKIRKTAARRREYHILFMVLTTAACYLLCWMPYGVVAMMATFGPPDIISPVASVVPSLLAKSSTVINPLIYILMNKQFYRCFLVLFHCKHWSAENGNTSVASKTTAIQLNRRVGDGAVACGVHVGPVGLPPCSAAAVKNTTAPEVTA</sequence>
<dbReference type="KEGG" id="bspl:114847597"/>
<evidence type="ECO:0000256" key="2">
    <source>
        <dbReference type="ARBA" id="ARBA00022543"/>
    </source>
</evidence>
<keyword evidence="2 14" id="KW-0600">Photoreceptor protein</keyword>
<evidence type="ECO:0000256" key="6">
    <source>
        <dbReference type="ARBA" id="ARBA00022989"/>
    </source>
</evidence>
<comment type="subcellular location">
    <subcellularLocation>
        <location evidence="1 14">Membrane</location>
        <topology evidence="1 14">Multi-pass membrane protein</topology>
    </subcellularLocation>
</comment>
<evidence type="ECO:0000256" key="5">
    <source>
        <dbReference type="ARBA" id="ARBA00022925"/>
    </source>
</evidence>
<evidence type="ECO:0000256" key="13">
    <source>
        <dbReference type="ARBA" id="ARBA00023224"/>
    </source>
</evidence>
<keyword evidence="9 14" id="KW-0472">Membrane</keyword>
<dbReference type="InterPro" id="IPR000276">
    <property type="entry name" value="GPCR_Rhodpsn"/>
</dbReference>
<dbReference type="PRINTS" id="PR00237">
    <property type="entry name" value="GPCRRHODOPSN"/>
</dbReference>
<dbReference type="Gene3D" id="1.20.1070.10">
    <property type="entry name" value="Rhodopsin 7-helix transmembrane proteins"/>
    <property type="match status" value="1"/>
</dbReference>
<evidence type="ECO:0000259" key="15">
    <source>
        <dbReference type="PROSITE" id="PS50262"/>
    </source>
</evidence>
<dbReference type="InterPro" id="IPR002962">
    <property type="entry name" value="Peropsin"/>
</dbReference>
<dbReference type="SUPFAM" id="SSF81321">
    <property type="entry name" value="Family A G protein-coupled receptor-like"/>
    <property type="match status" value="1"/>
</dbReference>
<keyword evidence="5 14" id="KW-0681">Retinal protein</keyword>
<dbReference type="CDD" id="cd15086">
    <property type="entry name" value="7tmA_tmt_opsin"/>
    <property type="match status" value="1"/>
</dbReference>
<name>A0A6P7LGD3_BETSP</name>
<dbReference type="PRINTS" id="PR01244">
    <property type="entry name" value="PEROPSIN"/>
</dbReference>
<evidence type="ECO:0000256" key="14">
    <source>
        <dbReference type="RuleBase" id="RU004951"/>
    </source>
</evidence>
<dbReference type="PRINTS" id="PR00238">
    <property type="entry name" value="OPSIN"/>
</dbReference>
<dbReference type="GeneID" id="114847597"/>
<dbReference type="InterPro" id="IPR027430">
    <property type="entry name" value="Retinal_BS"/>
</dbReference>
<protein>
    <submittedName>
        <fullName evidence="17">Teleost multiple tissue opsin 2b</fullName>
    </submittedName>
</protein>
<dbReference type="AlphaFoldDB" id="A0A6P7LGD3"/>
<dbReference type="GO" id="GO:0007602">
    <property type="term" value="P:phototransduction"/>
    <property type="evidence" value="ECO:0007669"/>
    <property type="project" value="UniProtKB-KW"/>
</dbReference>
<feature type="transmembrane region" description="Helical" evidence="14">
    <location>
        <begin position="200"/>
        <end position="226"/>
    </location>
</feature>
<feature type="domain" description="G-protein coupled receptors family 1 profile" evidence="15">
    <location>
        <begin position="55"/>
        <end position="302"/>
    </location>
</feature>
<feature type="transmembrane region" description="Helical" evidence="14">
    <location>
        <begin position="154"/>
        <end position="173"/>
    </location>
</feature>
<proteinExistence type="inferred from homology"/>
<evidence type="ECO:0000256" key="4">
    <source>
        <dbReference type="ARBA" id="ARBA00022692"/>
    </source>
</evidence>
<keyword evidence="16" id="KW-1185">Reference proteome</keyword>
<dbReference type="InterPro" id="IPR050125">
    <property type="entry name" value="GPCR_opsins"/>
</dbReference>
<keyword evidence="4 14" id="KW-0812">Transmembrane</keyword>
<evidence type="ECO:0000256" key="9">
    <source>
        <dbReference type="ARBA" id="ARBA00023136"/>
    </source>
</evidence>
<evidence type="ECO:0000256" key="1">
    <source>
        <dbReference type="ARBA" id="ARBA00004141"/>
    </source>
</evidence>
<dbReference type="GO" id="GO:0004930">
    <property type="term" value="F:G protein-coupled receptor activity"/>
    <property type="evidence" value="ECO:0007669"/>
    <property type="project" value="UniProtKB-KW"/>
</dbReference>
<gene>
    <name evidence="17" type="primary">tmtops2b</name>
</gene>
<dbReference type="PANTHER" id="PTHR24240">
    <property type="entry name" value="OPSIN"/>
    <property type="match status" value="1"/>
</dbReference>
<dbReference type="PROSITE" id="PS50262">
    <property type="entry name" value="G_PROTEIN_RECEP_F1_2"/>
    <property type="match status" value="1"/>
</dbReference>
<dbReference type="GO" id="GO:0009881">
    <property type="term" value="F:photoreceptor activity"/>
    <property type="evidence" value="ECO:0007669"/>
    <property type="project" value="UniProtKB-KW"/>
</dbReference>
<dbReference type="FunCoup" id="A0A6P7LGD3">
    <property type="interactions" value="4"/>
</dbReference>
<evidence type="ECO:0000256" key="3">
    <source>
        <dbReference type="ARBA" id="ARBA00022606"/>
    </source>
</evidence>
<keyword evidence="8 14" id="KW-0297">G-protein coupled receptor</keyword>
<dbReference type="PROSITE" id="PS00238">
    <property type="entry name" value="OPSIN"/>
    <property type="match status" value="1"/>
</dbReference>
<accession>A0A6P7LGD3</accession>
<feature type="transmembrane region" description="Helical" evidence="14">
    <location>
        <begin position="246"/>
        <end position="266"/>
    </location>
</feature>
<dbReference type="PROSITE" id="PS00237">
    <property type="entry name" value="G_PROTEIN_RECEP_F1_1"/>
    <property type="match status" value="1"/>
</dbReference>
<dbReference type="FunFam" id="1.20.1070.10:FF:000197">
    <property type="entry name" value="Teleost multiple tissue opsin 2b"/>
    <property type="match status" value="1"/>
</dbReference>
<dbReference type="RefSeq" id="XP_028993347.1">
    <property type="nucleotide sequence ID" value="XM_029137514.2"/>
</dbReference>
<dbReference type="CTD" id="100331536"/>
<evidence type="ECO:0000313" key="16">
    <source>
        <dbReference type="Proteomes" id="UP000515150"/>
    </source>
</evidence>
<feature type="transmembrane region" description="Helical" evidence="14">
    <location>
        <begin position="112"/>
        <end position="134"/>
    </location>
</feature>
<keyword evidence="11 14" id="KW-0675">Receptor</keyword>
<feature type="transmembrane region" description="Helical" evidence="14">
    <location>
        <begin position="278"/>
        <end position="304"/>
    </location>
</feature>
<evidence type="ECO:0000313" key="17">
    <source>
        <dbReference type="RefSeq" id="XP_028993347.1"/>
    </source>
</evidence>
<dbReference type="InterPro" id="IPR017452">
    <property type="entry name" value="GPCR_Rhodpsn_7TM"/>
</dbReference>
<dbReference type="Pfam" id="PF00001">
    <property type="entry name" value="7tm_1"/>
    <property type="match status" value="1"/>
</dbReference>
<keyword evidence="6 14" id="KW-1133">Transmembrane helix</keyword>
<dbReference type="GO" id="GO:0007601">
    <property type="term" value="P:visual perception"/>
    <property type="evidence" value="ECO:0007669"/>
    <property type="project" value="InterPro"/>
</dbReference>
<keyword evidence="7 14" id="KW-0157">Chromophore</keyword>
<dbReference type="InterPro" id="IPR001760">
    <property type="entry name" value="Opsin"/>
</dbReference>
<dbReference type="GO" id="GO:0016020">
    <property type="term" value="C:membrane"/>
    <property type="evidence" value="ECO:0007669"/>
    <property type="project" value="UniProtKB-SubCell"/>
</dbReference>
<keyword evidence="12" id="KW-0325">Glycoprotein</keyword>
<dbReference type="Proteomes" id="UP000515150">
    <property type="component" value="Chromosome 21"/>
</dbReference>
<evidence type="ECO:0000256" key="8">
    <source>
        <dbReference type="ARBA" id="ARBA00023040"/>
    </source>
</evidence>
<evidence type="ECO:0000256" key="10">
    <source>
        <dbReference type="ARBA" id="ARBA00023157"/>
    </source>
</evidence>
<evidence type="ECO:0000256" key="12">
    <source>
        <dbReference type="ARBA" id="ARBA00023180"/>
    </source>
</evidence>
<keyword evidence="3 14" id="KW-0716">Sensory transduction</keyword>
<organism evidence="16 17">
    <name type="scientific">Betta splendens</name>
    <name type="common">Siamese fighting fish</name>
    <dbReference type="NCBI Taxonomy" id="158456"/>
    <lineage>
        <taxon>Eukaryota</taxon>
        <taxon>Metazoa</taxon>
        <taxon>Chordata</taxon>
        <taxon>Craniata</taxon>
        <taxon>Vertebrata</taxon>
        <taxon>Euteleostomi</taxon>
        <taxon>Actinopterygii</taxon>
        <taxon>Neopterygii</taxon>
        <taxon>Teleostei</taxon>
        <taxon>Neoteleostei</taxon>
        <taxon>Acanthomorphata</taxon>
        <taxon>Anabantaria</taxon>
        <taxon>Anabantiformes</taxon>
        <taxon>Anabantoidei</taxon>
        <taxon>Osphronemidae</taxon>
        <taxon>Betta</taxon>
    </lineage>
</organism>
<dbReference type="InParanoid" id="A0A6P7LGD3"/>
<evidence type="ECO:0000256" key="11">
    <source>
        <dbReference type="ARBA" id="ARBA00023170"/>
    </source>
</evidence>
<comment type="similarity">
    <text evidence="14">Belongs to the G-protein coupled receptor 1 family. Opsin subfamily.</text>
</comment>
<feature type="transmembrane region" description="Helical" evidence="14">
    <location>
        <begin position="76"/>
        <end position="100"/>
    </location>
</feature>
<keyword evidence="13 14" id="KW-0807">Transducer</keyword>
<feature type="transmembrane region" description="Helical" evidence="14">
    <location>
        <begin position="36"/>
        <end position="64"/>
    </location>
</feature>
<reference evidence="17" key="1">
    <citation type="submission" date="2025-08" db="UniProtKB">
        <authorList>
            <consortium name="RefSeq"/>
        </authorList>
    </citation>
    <scope>IDENTIFICATION</scope>
</reference>
<keyword evidence="10" id="KW-1015">Disulfide bond</keyword>
<evidence type="ECO:0000256" key="7">
    <source>
        <dbReference type="ARBA" id="ARBA00022991"/>
    </source>
</evidence>